<dbReference type="GO" id="GO:0004553">
    <property type="term" value="F:hydrolase activity, hydrolyzing O-glycosyl compounds"/>
    <property type="evidence" value="ECO:0007669"/>
    <property type="project" value="InterPro"/>
</dbReference>
<evidence type="ECO:0000313" key="7">
    <source>
        <dbReference type="Proteomes" id="UP000270678"/>
    </source>
</evidence>
<dbReference type="InterPro" id="IPR055372">
    <property type="entry name" value="CBM96"/>
</dbReference>
<keyword evidence="4" id="KW-0812">Transmembrane</keyword>
<dbReference type="GO" id="GO:0005576">
    <property type="term" value="C:extracellular region"/>
    <property type="evidence" value="ECO:0007669"/>
    <property type="project" value="UniProtKB-SubCell"/>
</dbReference>
<dbReference type="CDD" id="cd09621">
    <property type="entry name" value="CBM9_like_5"/>
    <property type="match status" value="1"/>
</dbReference>
<keyword evidence="4" id="KW-0472">Membrane</keyword>
<dbReference type="InterPro" id="IPR024655">
    <property type="entry name" value="Asl1_glyco_hydro_catalytic"/>
</dbReference>
<dbReference type="GO" id="GO:0030246">
    <property type="term" value="F:carbohydrate binding"/>
    <property type="evidence" value="ECO:0007669"/>
    <property type="project" value="InterPro"/>
</dbReference>
<dbReference type="InterPro" id="IPR036116">
    <property type="entry name" value="FN3_sf"/>
</dbReference>
<keyword evidence="7" id="KW-1185">Reference proteome</keyword>
<comment type="subcellular location">
    <subcellularLocation>
        <location evidence="1">Secreted</location>
    </subcellularLocation>
</comment>
<dbReference type="Pfam" id="PF06452">
    <property type="entry name" value="CBM9_1"/>
    <property type="match status" value="1"/>
</dbReference>
<evidence type="ECO:0000256" key="3">
    <source>
        <dbReference type="ARBA" id="ARBA00022729"/>
    </source>
</evidence>
<reference evidence="7" key="1">
    <citation type="submission" date="2018-12" db="EMBL/GenBank/DDBJ databases">
        <title>Complete genome sequence of Paenibacillus sp. MBLB1234.</title>
        <authorList>
            <person name="Nam Y.-D."/>
            <person name="Kang J."/>
            <person name="Chung W.-H."/>
            <person name="Park Y.S."/>
        </authorList>
    </citation>
    <scope>NUCLEOTIDE SEQUENCE [LARGE SCALE GENOMIC DNA]</scope>
    <source>
        <strain evidence="7">MBLB1234</strain>
    </source>
</reference>
<dbReference type="OrthoDB" id="9776971at2"/>
<dbReference type="NCBIfam" id="NF033679">
    <property type="entry name" value="DNRLRE_dom"/>
    <property type="match status" value="1"/>
</dbReference>
<gene>
    <name evidence="6" type="ORF">EI981_21690</name>
</gene>
<dbReference type="InterPro" id="IPR010502">
    <property type="entry name" value="Carb-bd_dom_fam9"/>
</dbReference>
<dbReference type="Gene3D" id="2.60.40.10">
    <property type="entry name" value="Immunoglobulins"/>
    <property type="match status" value="1"/>
</dbReference>
<dbReference type="KEGG" id="plut:EI981_21690"/>
<proteinExistence type="predicted"/>
<dbReference type="Pfam" id="PF00041">
    <property type="entry name" value="fn3"/>
    <property type="match status" value="1"/>
</dbReference>
<dbReference type="PANTHER" id="PTHR12631">
    <property type="entry name" value="ALPHA-L-IDURONIDASE"/>
    <property type="match status" value="1"/>
</dbReference>
<feature type="transmembrane region" description="Helical" evidence="4">
    <location>
        <begin position="12"/>
        <end position="34"/>
    </location>
</feature>
<feature type="domain" description="Fibronectin type-III" evidence="5">
    <location>
        <begin position="215"/>
        <end position="304"/>
    </location>
</feature>
<dbReference type="Pfam" id="PF24517">
    <property type="entry name" value="CBM96"/>
    <property type="match status" value="1"/>
</dbReference>
<dbReference type="InterPro" id="IPR017853">
    <property type="entry name" value="GH"/>
</dbReference>
<dbReference type="InterPro" id="IPR051923">
    <property type="entry name" value="Glycosyl_Hydrolase_39"/>
</dbReference>
<sequence length="1185" mass="131320">MYLTPITWKRSVILSLFVIVSLFVTSGGSSIYALENSNAVTQIPIQADTYVNAGSLANTNYGTDPMLQVRTWSSDPNYTRESYMKFDLSSYSGEVGSVTLNVYAAVINTNGSPLAFQLYGVEDDTWTENRVTWNEKPVMDHYLANVNVGLTWKWIQVDVTSFVKAQLASDQVASFGLTQAAKSGALIHINSKENAVNQPYLSLSHRRVDPSAPRWPSDASVVIENLGENGLDLKWSETQSPGNTDNYQIYQNGKSIATVTSDTYHIPIQDLDIGSTYTFKIEAGNSQNKWSHDGPYVTVNVPKTELKQMKIGNVFNENEPIQFKVATLLPSVTWSVYDMQGAKMSEGTEFNDRGNAIINVPYSKRGYFKLRATAGSSDQQTSVPLETSFAVLSPYDFTAVADSPFGMATHLHRGQTNTIPIIQQAGVKSVRDGIEWHAIEKAKGVYTFNPVPDNYMAKLKEQGIDMLFVSGYNNPFYDNNGTPYTDQGREGFANYAEAYVDYYKDQLIAMEAYNEFHGSFGKRGNSPANSRPDYYFNLLKKTYETVKASHPEFPVYGIVASEDAVSWIEEVFKLGGLQYMDAVTLHPYRYPSEPEGLTESLDQIKALIRQYNNGQDKPIWITEFGYPTHNAANGVDEIIQANYLVRYYVSAISSGVEKIYWYDMVNDGLRKDYNEDNFGLLRNAADPFGAFTPKPAYTAYAAMTRELTGWQFHEEESLESDLKSYLFMDGGQNNKRVVWSLEPASAVIKTNQPVEITDMMGNTRTYVPTNGNIYVTLTGEPIYIKGNIQAINKDAMFTVSGGGALSGEPVTFQVEMNNTTAEVLDFTLEVEDQSYALNAGPGQTKLQSVVVNGLDEPGTRIVKGVLKAGGQVVGLLQYVAAVESSETVQIRPVFNGTEPLSQSIKVQIRNHSKFNALPVHRIDWQLGTLSGHQEVNQVLQPDSTGTFDIALQNVELGKSLSSDVKVAYGNNKTYVYKGNIDFNPVYSGTLNVDGNPDPLIVVKAPTIDLSKGNVKVNGYQGADDLSGSVWLNYDNDNFYLTAKIKDNIHAYPATDVNMWNSDSIQFAISNGLPGEDPNYYEYGISQTSAGSQIYRWMAPVGVEKGLVTNGEVRVARDEAQKLTTYELALPWSELAPIMTESGVFNFSLLVNDNDGNQRRGFIEWGGGIGDGKAPSKFRSMQWIQE</sequence>
<dbReference type="CDD" id="cd00063">
    <property type="entry name" value="FN3"/>
    <property type="match status" value="1"/>
</dbReference>
<keyword evidence="4" id="KW-1133">Transmembrane helix</keyword>
<organism evidence="6 7">
    <name type="scientific">Paenibacillus lutimineralis</name>
    <dbReference type="NCBI Taxonomy" id="2707005"/>
    <lineage>
        <taxon>Bacteria</taxon>
        <taxon>Bacillati</taxon>
        <taxon>Bacillota</taxon>
        <taxon>Bacilli</taxon>
        <taxon>Bacillales</taxon>
        <taxon>Paenibacillaceae</taxon>
        <taxon>Paenibacillus</taxon>
    </lineage>
</organism>
<dbReference type="EMBL" id="CP034346">
    <property type="protein sequence ID" value="AZS16815.1"/>
    <property type="molecule type" value="Genomic_DNA"/>
</dbReference>
<dbReference type="InterPro" id="IPR003961">
    <property type="entry name" value="FN3_dom"/>
</dbReference>
<dbReference type="Pfam" id="PF11790">
    <property type="entry name" value="Glyco_hydro_cc"/>
    <property type="match status" value="1"/>
</dbReference>
<name>A0A3Q9IDU1_9BACL</name>
<dbReference type="PROSITE" id="PS50853">
    <property type="entry name" value="FN3"/>
    <property type="match status" value="1"/>
</dbReference>
<dbReference type="Gene3D" id="3.20.20.80">
    <property type="entry name" value="Glycosidases"/>
    <property type="match status" value="1"/>
</dbReference>
<dbReference type="SUPFAM" id="SSF49344">
    <property type="entry name" value="CBD9-like"/>
    <property type="match status" value="1"/>
</dbReference>
<keyword evidence="2" id="KW-0964">Secreted</keyword>
<dbReference type="InterPro" id="IPR013783">
    <property type="entry name" value="Ig-like_fold"/>
</dbReference>
<dbReference type="SUPFAM" id="SSF51445">
    <property type="entry name" value="(Trans)glycosidases"/>
    <property type="match status" value="1"/>
</dbReference>
<protein>
    <submittedName>
        <fullName evidence="6">DNRLRE domain-containing protein</fullName>
    </submittedName>
</protein>
<keyword evidence="3" id="KW-0732">Signal</keyword>
<dbReference type="SUPFAM" id="SSF49265">
    <property type="entry name" value="Fibronectin type III"/>
    <property type="match status" value="1"/>
</dbReference>
<dbReference type="AlphaFoldDB" id="A0A3Q9IDU1"/>
<dbReference type="PANTHER" id="PTHR12631:SF10">
    <property type="entry name" value="BETA-XYLOSIDASE-LIKE PROTEIN-RELATED"/>
    <property type="match status" value="1"/>
</dbReference>
<evidence type="ECO:0000256" key="2">
    <source>
        <dbReference type="ARBA" id="ARBA00022525"/>
    </source>
</evidence>
<evidence type="ECO:0000259" key="5">
    <source>
        <dbReference type="PROSITE" id="PS50853"/>
    </source>
</evidence>
<dbReference type="Proteomes" id="UP000270678">
    <property type="component" value="Chromosome"/>
</dbReference>
<accession>A0A3Q9IDU1</accession>
<dbReference type="Gene3D" id="2.60.40.1190">
    <property type="match status" value="1"/>
</dbReference>
<evidence type="ECO:0000256" key="1">
    <source>
        <dbReference type="ARBA" id="ARBA00004613"/>
    </source>
</evidence>
<dbReference type="GO" id="GO:0016052">
    <property type="term" value="P:carbohydrate catabolic process"/>
    <property type="evidence" value="ECO:0007669"/>
    <property type="project" value="InterPro"/>
</dbReference>
<evidence type="ECO:0000313" key="6">
    <source>
        <dbReference type="EMBL" id="AZS16815.1"/>
    </source>
</evidence>
<evidence type="ECO:0000256" key="4">
    <source>
        <dbReference type="SAM" id="Phobius"/>
    </source>
</evidence>